<dbReference type="PANTHER" id="PTHR21397">
    <property type="entry name" value="CHROMATIN COMPLEXES SUBUNIT BAP18-RELATED"/>
    <property type="match status" value="1"/>
</dbReference>
<name>A0ABD6EQJ9_9BILA</name>
<dbReference type="Pfam" id="PF21203">
    <property type="entry name" value="ECM10"/>
    <property type="match status" value="1"/>
</dbReference>
<dbReference type="EMBL" id="JBGFUD010008790">
    <property type="protein sequence ID" value="MFH4982223.1"/>
    <property type="molecule type" value="Genomic_DNA"/>
</dbReference>
<evidence type="ECO:0000256" key="4">
    <source>
        <dbReference type="ARBA" id="ARBA00022692"/>
    </source>
</evidence>
<gene>
    <name evidence="10" type="ORF">AB6A40_008932</name>
</gene>
<evidence type="ECO:0000256" key="3">
    <source>
        <dbReference type="ARBA" id="ARBA00020105"/>
    </source>
</evidence>
<evidence type="ECO:0000256" key="9">
    <source>
        <dbReference type="SAM" id="Phobius"/>
    </source>
</evidence>
<evidence type="ECO:0000256" key="1">
    <source>
        <dbReference type="ARBA" id="ARBA00004115"/>
    </source>
</evidence>
<organism evidence="10 11">
    <name type="scientific">Gnathostoma spinigerum</name>
    <dbReference type="NCBI Taxonomy" id="75299"/>
    <lineage>
        <taxon>Eukaryota</taxon>
        <taxon>Metazoa</taxon>
        <taxon>Ecdysozoa</taxon>
        <taxon>Nematoda</taxon>
        <taxon>Chromadorea</taxon>
        <taxon>Rhabditida</taxon>
        <taxon>Spirurina</taxon>
        <taxon>Gnathostomatomorpha</taxon>
        <taxon>Gnathostomatoidea</taxon>
        <taxon>Gnathostomatidae</taxon>
        <taxon>Gnathostoma</taxon>
    </lineage>
</organism>
<sequence length="239" mass="26823">MTVSTVYFQLGCLEGKDRNLSKHMLLSLVFLVFVFILVTPWQIPVEYGTTEEGKFSPLGIIYAERLYDGNFTGRFEASASADSVFEALKRSIDHDGLYIVRTTSGGSIIQGYNEPCLMTRASLMHDFRVGIDADRQIVLSLSVYPKNLYVAGKDYRKCDATILEKPRMIHGSVVLSSFGELPSPDTISYIKKLEKEKLTRQQGAQQDNRSFIQKYWMYIAVAIVFMVISNAAASEQGAE</sequence>
<evidence type="ECO:0000256" key="8">
    <source>
        <dbReference type="ARBA" id="ARBA00023136"/>
    </source>
</evidence>
<dbReference type="PANTHER" id="PTHR21397:SF4">
    <property type="entry name" value="ER MEMBRANE PROTEIN COMPLEX SUBUNIT 10"/>
    <property type="match status" value="1"/>
</dbReference>
<evidence type="ECO:0000256" key="7">
    <source>
        <dbReference type="ARBA" id="ARBA00022989"/>
    </source>
</evidence>
<keyword evidence="11" id="KW-1185">Reference proteome</keyword>
<protein>
    <recommendedName>
        <fullName evidence="3">ER membrane protein complex subunit 10</fullName>
    </recommendedName>
</protein>
<dbReference type="GO" id="GO:0005789">
    <property type="term" value="C:endoplasmic reticulum membrane"/>
    <property type="evidence" value="ECO:0007669"/>
    <property type="project" value="UniProtKB-SubCell"/>
</dbReference>
<feature type="transmembrane region" description="Helical" evidence="9">
    <location>
        <begin position="215"/>
        <end position="233"/>
    </location>
</feature>
<dbReference type="AlphaFoldDB" id="A0ABD6EQJ9"/>
<comment type="similarity">
    <text evidence="2">Belongs to the EMC10 family.</text>
</comment>
<evidence type="ECO:0000256" key="5">
    <source>
        <dbReference type="ARBA" id="ARBA00022729"/>
    </source>
</evidence>
<evidence type="ECO:0000256" key="2">
    <source>
        <dbReference type="ARBA" id="ARBA00007695"/>
    </source>
</evidence>
<accession>A0ABD6EQJ9</accession>
<keyword evidence="6" id="KW-0256">Endoplasmic reticulum</keyword>
<proteinExistence type="inferred from homology"/>
<reference evidence="10 11" key="1">
    <citation type="submission" date="2024-08" db="EMBL/GenBank/DDBJ databases">
        <title>Gnathostoma spinigerum genome.</title>
        <authorList>
            <person name="Gonzalez-Bertolin B."/>
            <person name="Monzon S."/>
            <person name="Zaballos A."/>
            <person name="Jimenez P."/>
            <person name="Dekumyoy P."/>
            <person name="Varona S."/>
            <person name="Cuesta I."/>
            <person name="Sumanam S."/>
            <person name="Adisakwattana P."/>
            <person name="Gasser R.B."/>
            <person name="Hernandez-Gonzalez A."/>
            <person name="Young N.D."/>
            <person name="Perteguer M.J."/>
        </authorList>
    </citation>
    <scope>NUCLEOTIDE SEQUENCE [LARGE SCALE GENOMIC DNA]</scope>
    <source>
        <strain evidence="10">AL3</strain>
        <tissue evidence="10">Liver</tissue>
    </source>
</reference>
<dbReference type="Proteomes" id="UP001608902">
    <property type="component" value="Unassembled WGS sequence"/>
</dbReference>
<evidence type="ECO:0000313" key="10">
    <source>
        <dbReference type="EMBL" id="MFH4982223.1"/>
    </source>
</evidence>
<evidence type="ECO:0000256" key="6">
    <source>
        <dbReference type="ARBA" id="ARBA00022824"/>
    </source>
</evidence>
<keyword evidence="7 9" id="KW-1133">Transmembrane helix</keyword>
<comment type="caution">
    <text evidence="10">The sequence shown here is derived from an EMBL/GenBank/DDBJ whole genome shotgun (WGS) entry which is preliminary data.</text>
</comment>
<evidence type="ECO:0000313" key="11">
    <source>
        <dbReference type="Proteomes" id="UP001608902"/>
    </source>
</evidence>
<feature type="transmembrane region" description="Helical" evidence="9">
    <location>
        <begin position="24"/>
        <end position="43"/>
    </location>
</feature>
<keyword evidence="8 9" id="KW-0472">Membrane</keyword>
<comment type="subcellular location">
    <subcellularLocation>
        <location evidence="1">Endoplasmic reticulum membrane</location>
        <topology evidence="1">Single-pass type I membrane protein</topology>
    </subcellularLocation>
</comment>
<keyword evidence="4 9" id="KW-0812">Transmembrane</keyword>
<keyword evidence="5" id="KW-0732">Signal</keyword>